<evidence type="ECO:0000256" key="1">
    <source>
        <dbReference type="ARBA" id="ARBA00004141"/>
    </source>
</evidence>
<reference evidence="9" key="1">
    <citation type="submission" date="2015-02" db="EMBL/GenBank/DDBJ databases">
        <authorList>
            <person name="Ju K.-S."/>
            <person name="Doroghazi J.R."/>
            <person name="Metcalf W."/>
        </authorList>
    </citation>
    <scope>NUCLEOTIDE SEQUENCE [LARGE SCALE GENOMIC DNA]</scope>
    <source>
        <strain evidence="9">NRRL B-16380</strain>
    </source>
</reference>
<dbReference type="InterPro" id="IPR000412">
    <property type="entry name" value="ABC_2_transport"/>
</dbReference>
<dbReference type="PANTHER" id="PTHR43229">
    <property type="entry name" value="NODULATION PROTEIN J"/>
    <property type="match status" value="1"/>
</dbReference>
<keyword evidence="2 6" id="KW-0812">Transmembrane</keyword>
<feature type="transmembrane region" description="Helical" evidence="6">
    <location>
        <begin position="146"/>
        <end position="170"/>
    </location>
</feature>
<keyword evidence="3 6" id="KW-1133">Transmembrane helix</keyword>
<feature type="transmembrane region" description="Helical" evidence="6">
    <location>
        <begin position="60"/>
        <end position="85"/>
    </location>
</feature>
<name>A0A0M2GE27_9ACTN</name>
<keyword evidence="5" id="KW-0046">Antibiotic resistance</keyword>
<dbReference type="GO" id="GO:0043190">
    <property type="term" value="C:ATP-binding cassette (ABC) transporter complex"/>
    <property type="evidence" value="ECO:0007669"/>
    <property type="project" value="InterPro"/>
</dbReference>
<dbReference type="GO" id="GO:0046677">
    <property type="term" value="P:response to antibiotic"/>
    <property type="evidence" value="ECO:0007669"/>
    <property type="project" value="UniProtKB-KW"/>
</dbReference>
<evidence type="ECO:0000313" key="8">
    <source>
        <dbReference type="EMBL" id="KJK35240.1"/>
    </source>
</evidence>
<dbReference type="InterPro" id="IPR013525">
    <property type="entry name" value="ABC2_TM"/>
</dbReference>
<gene>
    <name evidence="8" type="ORF">UK15_32030</name>
</gene>
<dbReference type="EMBL" id="JYJH01000032">
    <property type="protein sequence ID" value="KJK35240.1"/>
    <property type="molecule type" value="Genomic_DNA"/>
</dbReference>
<dbReference type="PIRSF" id="PIRSF006648">
    <property type="entry name" value="DrrB"/>
    <property type="match status" value="1"/>
</dbReference>
<dbReference type="Proteomes" id="UP000034786">
    <property type="component" value="Unassembled WGS sequence"/>
</dbReference>
<feature type="transmembrane region" description="Helical" evidence="6">
    <location>
        <begin position="243"/>
        <end position="261"/>
    </location>
</feature>
<dbReference type="PATRIC" id="fig|284040.3.peg.5216"/>
<comment type="subcellular location">
    <subcellularLocation>
        <location evidence="1">Membrane</location>
        <topology evidence="1">Multi-pass membrane protein</topology>
    </subcellularLocation>
</comment>
<feature type="transmembrane region" description="Helical" evidence="6">
    <location>
        <begin position="105"/>
        <end position="134"/>
    </location>
</feature>
<dbReference type="PROSITE" id="PS51012">
    <property type="entry name" value="ABC_TM2"/>
    <property type="match status" value="1"/>
</dbReference>
<proteinExistence type="predicted"/>
<organism evidence="8 9">
    <name type="scientific">Streptomyces variegatus</name>
    <dbReference type="NCBI Taxonomy" id="284040"/>
    <lineage>
        <taxon>Bacteria</taxon>
        <taxon>Bacillati</taxon>
        <taxon>Actinomycetota</taxon>
        <taxon>Actinomycetes</taxon>
        <taxon>Kitasatosporales</taxon>
        <taxon>Streptomycetaceae</taxon>
        <taxon>Streptomyces</taxon>
    </lineage>
</organism>
<dbReference type="Pfam" id="PF12698">
    <property type="entry name" value="ABC2_membrane_3"/>
    <property type="match status" value="1"/>
</dbReference>
<dbReference type="InterPro" id="IPR051784">
    <property type="entry name" value="Nod_factor_ABC_transporter"/>
</dbReference>
<feature type="transmembrane region" description="Helical" evidence="6">
    <location>
        <begin position="31"/>
        <end position="48"/>
    </location>
</feature>
<evidence type="ECO:0000256" key="4">
    <source>
        <dbReference type="ARBA" id="ARBA00023136"/>
    </source>
</evidence>
<keyword evidence="4 6" id="KW-0472">Membrane</keyword>
<dbReference type="GO" id="GO:0140359">
    <property type="term" value="F:ABC-type transporter activity"/>
    <property type="evidence" value="ECO:0007669"/>
    <property type="project" value="InterPro"/>
</dbReference>
<dbReference type="InterPro" id="IPR047817">
    <property type="entry name" value="ABC2_TM_bact-type"/>
</dbReference>
<evidence type="ECO:0000256" key="3">
    <source>
        <dbReference type="ARBA" id="ARBA00022989"/>
    </source>
</evidence>
<feature type="domain" description="ABC transmembrane type-2" evidence="7">
    <location>
        <begin position="29"/>
        <end position="264"/>
    </location>
</feature>
<dbReference type="PANTHER" id="PTHR43229:SF2">
    <property type="entry name" value="NODULATION PROTEIN J"/>
    <property type="match status" value="1"/>
</dbReference>
<evidence type="ECO:0000256" key="2">
    <source>
        <dbReference type="ARBA" id="ARBA00022692"/>
    </source>
</evidence>
<keyword evidence="9" id="KW-1185">Reference proteome</keyword>
<dbReference type="AlphaFoldDB" id="A0A0M2GE27"/>
<evidence type="ECO:0000256" key="6">
    <source>
        <dbReference type="SAM" id="Phobius"/>
    </source>
</evidence>
<accession>A0A0M2GE27</accession>
<evidence type="ECO:0000256" key="5">
    <source>
        <dbReference type="ARBA" id="ARBA00023251"/>
    </source>
</evidence>
<evidence type="ECO:0000259" key="7">
    <source>
        <dbReference type="PROSITE" id="PS51012"/>
    </source>
</evidence>
<dbReference type="STRING" id="284040.UK15_32030"/>
<evidence type="ECO:0000313" key="9">
    <source>
        <dbReference type="Proteomes" id="UP000034786"/>
    </source>
</evidence>
<sequence length="282" mass="30038">MSVTATATAVRSGLAAGRIETRQSLANVQDVLGMLFIPVVLLVVALLRRGSDIGGTGFSLGSTTLAGLLGLTLAFNGFQAVAFNLLMEREDGTLLRAKAAPNGMIAYLISKIVHSAATTLITTALLLVPGVLLFDGVRLDSVGAWLTLAWVLVLGMLATMPIGAVLGSVLTNPRNIGVVMFPLLALFGVSGIFFPVTEAPEWLQWIAQVFPVYWLGLGMRAALLPDEFAAVEIGNSWRYVETFFALGAWAVLGLLLAPVVLRRMARKESGSVIEERRKAAMQ</sequence>
<dbReference type="RefSeq" id="WP_031142891.1">
    <property type="nucleotide sequence ID" value="NZ_JBMVBE010000017.1"/>
</dbReference>
<protein>
    <submittedName>
        <fullName evidence="8">ABC transporter</fullName>
    </submittedName>
</protein>
<comment type="caution">
    <text evidence="8">The sequence shown here is derived from an EMBL/GenBank/DDBJ whole genome shotgun (WGS) entry which is preliminary data.</text>
</comment>
<feature type="transmembrane region" description="Helical" evidence="6">
    <location>
        <begin position="176"/>
        <end position="196"/>
    </location>
</feature>